<sequence length="181" mass="20476">MRRRELLSTSVIVIGGLSGCLNRIPLIGMTPEEVVTEFYEAQFALDVETANSHIHPESQIREITAQDAKRTQINEHSLISVTNTGAELEEEEFFLNESEVAEELEDLREYQDETEGENVVIQEEIERYENGTTPQVATVSGMAEVEVVLDLIENGRRRRPTKTVVLIKDGNGWKIWTISSE</sequence>
<dbReference type="Gene3D" id="3.10.450.50">
    <property type="match status" value="1"/>
</dbReference>
<protein>
    <recommendedName>
        <fullName evidence="3">DUF4878 domain-containing protein</fullName>
    </recommendedName>
</protein>
<dbReference type="RefSeq" id="WP_256418140.1">
    <property type="nucleotide sequence ID" value="NZ_JANHDL010000004.1"/>
</dbReference>
<name>A0ABD6BZ76_9EURY</name>
<dbReference type="EMBL" id="JBHUDB010000002">
    <property type="protein sequence ID" value="MFD1570389.1"/>
    <property type="molecule type" value="Genomic_DNA"/>
</dbReference>
<gene>
    <name evidence="1" type="ORF">ACFR9T_07260</name>
</gene>
<proteinExistence type="predicted"/>
<accession>A0ABD6BZ76</accession>
<comment type="caution">
    <text evidence="1">The sequence shown here is derived from an EMBL/GenBank/DDBJ whole genome shotgun (WGS) entry which is preliminary data.</text>
</comment>
<dbReference type="Proteomes" id="UP001597185">
    <property type="component" value="Unassembled WGS sequence"/>
</dbReference>
<keyword evidence="2" id="KW-1185">Reference proteome</keyword>
<evidence type="ECO:0000313" key="2">
    <source>
        <dbReference type="Proteomes" id="UP001597185"/>
    </source>
</evidence>
<dbReference type="AlphaFoldDB" id="A0ABD6BZ76"/>
<evidence type="ECO:0008006" key="3">
    <source>
        <dbReference type="Google" id="ProtNLM"/>
    </source>
</evidence>
<dbReference type="PROSITE" id="PS51257">
    <property type="entry name" value="PROKAR_LIPOPROTEIN"/>
    <property type="match status" value="1"/>
</dbReference>
<reference evidence="1 2" key="1">
    <citation type="journal article" date="2019" name="Int. J. Syst. Evol. Microbiol.">
        <title>The Global Catalogue of Microorganisms (GCM) 10K type strain sequencing project: providing services to taxonomists for standard genome sequencing and annotation.</title>
        <authorList>
            <consortium name="The Broad Institute Genomics Platform"/>
            <consortium name="The Broad Institute Genome Sequencing Center for Infectious Disease"/>
            <person name="Wu L."/>
            <person name="Ma J."/>
        </authorList>
    </citation>
    <scope>NUCLEOTIDE SEQUENCE [LARGE SCALE GENOMIC DNA]</scope>
    <source>
        <strain evidence="1 2">CGMCC 1.12689</strain>
    </source>
</reference>
<organism evidence="1 2">
    <name type="scientific">Halorubrum laminariae</name>
    <dbReference type="NCBI Taxonomy" id="1433523"/>
    <lineage>
        <taxon>Archaea</taxon>
        <taxon>Methanobacteriati</taxon>
        <taxon>Methanobacteriota</taxon>
        <taxon>Stenosarchaea group</taxon>
        <taxon>Halobacteria</taxon>
        <taxon>Halobacteriales</taxon>
        <taxon>Haloferacaceae</taxon>
        <taxon>Halorubrum</taxon>
    </lineage>
</organism>
<evidence type="ECO:0000313" key="1">
    <source>
        <dbReference type="EMBL" id="MFD1570389.1"/>
    </source>
</evidence>